<feature type="transmembrane region" description="Helical" evidence="1">
    <location>
        <begin position="54"/>
        <end position="73"/>
    </location>
</feature>
<evidence type="ECO:0000256" key="1">
    <source>
        <dbReference type="SAM" id="Phobius"/>
    </source>
</evidence>
<feature type="transmembrane region" description="Helical" evidence="1">
    <location>
        <begin position="6"/>
        <end position="23"/>
    </location>
</feature>
<organism evidence="2 3">
    <name type="scientific">Halobacillus litoralis</name>
    <dbReference type="NCBI Taxonomy" id="45668"/>
    <lineage>
        <taxon>Bacteria</taxon>
        <taxon>Bacillati</taxon>
        <taxon>Bacillota</taxon>
        <taxon>Bacilli</taxon>
        <taxon>Bacillales</taxon>
        <taxon>Bacillaceae</taxon>
        <taxon>Halobacillus</taxon>
    </lineage>
</organism>
<dbReference type="Proteomes" id="UP000460949">
    <property type="component" value="Unassembled WGS sequence"/>
</dbReference>
<keyword evidence="1" id="KW-0472">Membrane</keyword>
<evidence type="ECO:0000313" key="2">
    <source>
        <dbReference type="EMBL" id="MYL22053.1"/>
    </source>
</evidence>
<feature type="transmembrane region" description="Helical" evidence="1">
    <location>
        <begin position="30"/>
        <end position="48"/>
    </location>
</feature>
<dbReference type="EMBL" id="WMET01000012">
    <property type="protein sequence ID" value="MYL22053.1"/>
    <property type="molecule type" value="Genomic_DNA"/>
</dbReference>
<evidence type="ECO:0000313" key="3">
    <source>
        <dbReference type="Proteomes" id="UP000460949"/>
    </source>
</evidence>
<keyword evidence="1" id="KW-1133">Transmembrane helix</keyword>
<evidence type="ECO:0008006" key="4">
    <source>
        <dbReference type="Google" id="ProtNLM"/>
    </source>
</evidence>
<dbReference type="RefSeq" id="WP_160839969.1">
    <property type="nucleotide sequence ID" value="NZ_WMET01000012.1"/>
</dbReference>
<name>A0A845DWH3_9BACI</name>
<protein>
    <recommendedName>
        <fullName evidence="4">Holin</fullName>
    </recommendedName>
</protein>
<gene>
    <name evidence="2" type="ORF">GLW04_19445</name>
</gene>
<accession>A0A845DWH3</accession>
<comment type="caution">
    <text evidence="2">The sequence shown here is derived from an EMBL/GenBank/DDBJ whole genome shotgun (WGS) entry which is preliminary data.</text>
</comment>
<reference evidence="2 3" key="1">
    <citation type="submission" date="2019-11" db="EMBL/GenBank/DDBJ databases">
        <title>Genome sequences of 17 halophilic strains isolated from different environments.</title>
        <authorList>
            <person name="Furrow R.E."/>
        </authorList>
    </citation>
    <scope>NUCLEOTIDE SEQUENCE [LARGE SCALE GENOMIC DNA]</scope>
    <source>
        <strain evidence="2 3">22511_23_Filter</strain>
    </source>
</reference>
<keyword evidence="1" id="KW-0812">Transmembrane</keyword>
<proteinExistence type="predicted"/>
<dbReference type="OrthoDB" id="1730036at2"/>
<sequence>MEFSVYGVALIPLVTAIVEMVKSLGMSKRYSMIVALLMGVVFGVFYIAPYDLKAGVIAGLVLGLSASGFYSGAKQITKRKPKEG</sequence>
<dbReference type="AlphaFoldDB" id="A0A845DWH3"/>